<protein>
    <submittedName>
        <fullName evidence="5">Serpin family protein</fullName>
    </submittedName>
</protein>
<feature type="domain" description="Serpin" evidence="4">
    <location>
        <begin position="67"/>
        <end position="423"/>
    </location>
</feature>
<dbReference type="InterPro" id="IPR023795">
    <property type="entry name" value="Serpin_CS"/>
</dbReference>
<evidence type="ECO:0000256" key="1">
    <source>
        <dbReference type="RuleBase" id="RU000411"/>
    </source>
</evidence>
<dbReference type="Gene3D" id="2.30.39.10">
    <property type="entry name" value="Alpha-1-antitrypsin, domain 1"/>
    <property type="match status" value="1"/>
</dbReference>
<dbReference type="PANTHER" id="PTHR11461:SF211">
    <property type="entry name" value="GH10112P-RELATED"/>
    <property type="match status" value="1"/>
</dbReference>
<dbReference type="SUPFAM" id="SSF56574">
    <property type="entry name" value="Serpins"/>
    <property type="match status" value="1"/>
</dbReference>
<evidence type="ECO:0000256" key="3">
    <source>
        <dbReference type="SAM" id="SignalP"/>
    </source>
</evidence>
<organism evidence="5 6">
    <name type="scientific">Pseudanabaena mucicola FACHB-723</name>
    <dbReference type="NCBI Taxonomy" id="2692860"/>
    <lineage>
        <taxon>Bacteria</taxon>
        <taxon>Bacillati</taxon>
        <taxon>Cyanobacteriota</taxon>
        <taxon>Cyanophyceae</taxon>
        <taxon>Pseudanabaenales</taxon>
        <taxon>Pseudanabaenaceae</taxon>
        <taxon>Pseudanabaena</taxon>
    </lineage>
</organism>
<dbReference type="InterPro" id="IPR023796">
    <property type="entry name" value="Serpin_dom"/>
</dbReference>
<dbReference type="PROSITE" id="PS00284">
    <property type="entry name" value="SERPIN"/>
    <property type="match status" value="1"/>
</dbReference>
<feature type="signal peptide" evidence="3">
    <location>
        <begin position="1"/>
        <end position="30"/>
    </location>
</feature>
<dbReference type="InterPro" id="IPR042178">
    <property type="entry name" value="Serpin_sf_1"/>
</dbReference>
<dbReference type="CDD" id="cd19588">
    <property type="entry name" value="serpin_miropin-like"/>
    <property type="match status" value="1"/>
</dbReference>
<evidence type="ECO:0000313" key="6">
    <source>
        <dbReference type="Proteomes" id="UP000642094"/>
    </source>
</evidence>
<dbReference type="PANTHER" id="PTHR11461">
    <property type="entry name" value="SERINE PROTEASE INHIBITOR, SERPIN"/>
    <property type="match status" value="1"/>
</dbReference>
<keyword evidence="6" id="KW-1185">Reference proteome</keyword>
<dbReference type="Gene3D" id="3.30.497.10">
    <property type="entry name" value="Antithrombin, subunit I, domain 2"/>
    <property type="match status" value="1"/>
</dbReference>
<dbReference type="PROSITE" id="PS51257">
    <property type="entry name" value="PROKAR_LIPOPROTEIN"/>
    <property type="match status" value="1"/>
</dbReference>
<reference evidence="5 6" key="1">
    <citation type="journal article" date="2020" name="ISME J.">
        <title>Comparative genomics reveals insights into cyanobacterial evolution and habitat adaptation.</title>
        <authorList>
            <person name="Chen M.Y."/>
            <person name="Teng W.K."/>
            <person name="Zhao L."/>
            <person name="Hu C.X."/>
            <person name="Zhou Y.K."/>
            <person name="Han B.P."/>
            <person name="Song L.R."/>
            <person name="Shu W.S."/>
        </authorList>
    </citation>
    <scope>NUCLEOTIDE SEQUENCE [LARGE SCALE GENOMIC DNA]</scope>
    <source>
        <strain evidence="5 6">FACHB-723</strain>
    </source>
</reference>
<dbReference type="Proteomes" id="UP000642094">
    <property type="component" value="Unassembled WGS sequence"/>
</dbReference>
<evidence type="ECO:0000256" key="2">
    <source>
        <dbReference type="SAM" id="MobiDB-lite"/>
    </source>
</evidence>
<feature type="chain" id="PRO_5045243121" evidence="3">
    <location>
        <begin position="31"/>
        <end position="424"/>
    </location>
</feature>
<sequence>MLKYYRITLIGLFALALMGCASPESSNSQATPTVPNNPKPSLTPTMANSNSPQPDAKLVATSNKFGFNLFERVAKQDENIFISPSSVAIALSMVYNGAKGDTQTEIAKTLELQGISVEDVNKFNRAFQQMLTEGDKGVELNIANSVWVRNDVPLKQDFLNQVQKFYQSEVTNLDFRDPNAVNIINNWVKQSTKDKIDTIVDRIDRDSLMFLINAVYFNGKWEAPFDKSRTQPKPFTLANGKKIQHPAMSRSGEYRYYDAPTFQAINLPYGSGRFGMQVFLPKPNSNLAEFQKQLTTSNWQEWSTKFVEREGLIQLPRFKMEYEITLKSILKDMGMVLPFSNQADFSNLSDASSTIHEVRHKTFVDVTEEGTEAAAVTSIEMRVTSAMPSEEPPFQMIVDRPFFFAISDRKTGAIIFMGSIKNPS</sequence>
<comment type="similarity">
    <text evidence="1">Belongs to the serpin family.</text>
</comment>
<gene>
    <name evidence="5" type="ORF">H6F41_01765</name>
</gene>
<evidence type="ECO:0000313" key="5">
    <source>
        <dbReference type="EMBL" id="MBD2186868.1"/>
    </source>
</evidence>
<dbReference type="RefSeq" id="WP_190401764.1">
    <property type="nucleotide sequence ID" value="NZ_JACJQB010000002.1"/>
</dbReference>
<dbReference type="EMBL" id="JACJQB010000002">
    <property type="protein sequence ID" value="MBD2186868.1"/>
    <property type="molecule type" value="Genomic_DNA"/>
</dbReference>
<accession>A0ABR7ZU17</accession>
<dbReference type="InterPro" id="IPR036186">
    <property type="entry name" value="Serpin_sf"/>
</dbReference>
<name>A0ABR7ZU17_9CYAN</name>
<keyword evidence="3" id="KW-0732">Signal</keyword>
<dbReference type="InterPro" id="IPR000215">
    <property type="entry name" value="Serpin_fam"/>
</dbReference>
<proteinExistence type="inferred from homology"/>
<evidence type="ECO:0000259" key="4">
    <source>
        <dbReference type="SMART" id="SM00093"/>
    </source>
</evidence>
<feature type="compositionally biased region" description="Polar residues" evidence="2">
    <location>
        <begin position="25"/>
        <end position="53"/>
    </location>
</feature>
<dbReference type="SMART" id="SM00093">
    <property type="entry name" value="SERPIN"/>
    <property type="match status" value="1"/>
</dbReference>
<dbReference type="Pfam" id="PF00079">
    <property type="entry name" value="Serpin"/>
    <property type="match status" value="1"/>
</dbReference>
<feature type="region of interest" description="Disordered" evidence="2">
    <location>
        <begin position="25"/>
        <end position="54"/>
    </location>
</feature>
<dbReference type="InterPro" id="IPR042185">
    <property type="entry name" value="Serpin_sf_2"/>
</dbReference>
<comment type="caution">
    <text evidence="5">The sequence shown here is derived from an EMBL/GenBank/DDBJ whole genome shotgun (WGS) entry which is preliminary data.</text>
</comment>